<dbReference type="Proteomes" id="UP001152130">
    <property type="component" value="Unassembled WGS sequence"/>
</dbReference>
<protein>
    <recommendedName>
        <fullName evidence="2">Rhamnogalacturonase A/B/Epimerase-like pectate lyase domain-containing protein</fullName>
    </recommendedName>
</protein>
<dbReference type="SUPFAM" id="SSF51126">
    <property type="entry name" value="Pectin lyase-like"/>
    <property type="match status" value="2"/>
</dbReference>
<dbReference type="InterPro" id="IPR011050">
    <property type="entry name" value="Pectin_lyase_fold/virulence"/>
</dbReference>
<dbReference type="PANTHER" id="PTHR33928:SF2">
    <property type="entry name" value="PECTATE LYASE SUPERFAMILY PROTEIN DOMAIN-CONTAINING PROTEIN-RELATED"/>
    <property type="match status" value="1"/>
</dbReference>
<evidence type="ECO:0000256" key="1">
    <source>
        <dbReference type="SAM" id="MobiDB-lite"/>
    </source>
</evidence>
<feature type="domain" description="Rhamnogalacturonase A/B/Epimerase-like pectate lyase" evidence="2">
    <location>
        <begin position="357"/>
        <end position="561"/>
    </location>
</feature>
<sequence length="1451" mass="158594">MKDICKNAENFQSRRQAGNPQGFPTHIFAYDFNGDRRDERRKKSCPSSWKNRHPCPEPDQQDVMRHDGVWPHKDLEPNSGSSLTIRHKRDSQGNIDEYSGVAYSCDEFPPATWIEGGSGPLVIPRGYVTGQPAGLAETRCAAIRCGPKNRPAAVKAEQDWQGLSHARLRDALEAAIDFERRANRLPSWANNNDNNNGVVFFSFRMINQNSPVAAKVYRVDRFGQSSVDGRVSQAKRSTTDDMDLEWFTAGSIEELRAMGNVTEYQIRVDDNLEESKCGASTTYPQAAREIIDSEPKRRNILHTLGQLRPRFSQPPQFGALYLREGKPTKHHDSNFWMQQIVRKGPSHIGEESEYRVFRNILDYGAVGDGIADDTMAIKRAMTDGNRCLENCHGATTKNAIVYFPPGRYLVSSSITLPFGTQVVGDYTGNGLGVDGEDKQLYITSNNFYRQIRNLRIDTTAVPSDRGVAALHYQVAQATSIQNMELVAGHGTDQIGIFAENGNGGTISDVTFIGGAFGIYGGAEQFTAQRLSFHGCAVGVKTVWNWGWLWKSVTMTDVGVGFFLSGEGVTKDGHVGSASFVDSTFTNVTTAIVTTALDSEVGSGSPGVLLENVHFNRTNTSVATTDGAPLLIHNGTIQHWALGPVYTPRRGFSTGSNAAKNHTRRPGLSDHDGNYFGRAKPQYQDWSVDDFLHVKDFGARGDGVADDTQAFQEALVASQGKILFVDAGSYLLTSTVIVPLGTKVVGEAWSQLVATGSFFQDERNPQPMLKVGMPGSIGSIELQDLIFTNRGPTAGLVAVEWNVRAETPGSAGIWDCHVRIGGATGTELTDEECPVDTSTLRPQCKAGSLMMHITESGSGYFENMWLWAADHMMEYVGSKAFVMQITNCSDKHPNNPNTSAIPISVYVARGLLVESKEPTWLYGVSSEHASFYQYNFNGARQVFAGMLQSDSPHYQGSSVTKCAFESAIGALPGDLNTTDPNNVDEPWALVMRKTADVMISGAVFYSFHSSNRKGCTSTQSCQKSLVLLEGNYANVQIQQLSTIGAQQMIVEDGNAISALDNLHALTHPRWSSISIFDVARNTTEPQNVLIVDSKIWKMKRPRVSCLPPCIIQLPPWTGATRTVNYPIMTVTDGTWKTTITAPPLTISQWPFEVLTVTQAPDSIGKRAPVESLIPVLAGMKWPGAAFADQNGTASTTTPEQDFPAPSDILQGSFAGPSIVDLPPDAFDTMFTIGDDSSELECSQDDAKCLLEAIADQFAGSPFGPSGPFGNIIPALDPPSGDEEDENEDIRPPCPIQTSTTTSEVSPTSTEDGDWIPTWEPVPDPQPSPFESGRPSINEVSCNNDGRKTSHERIDNAITSYCKGLGEDGDILKENFFKEDKFPFDIIIGQTSALEIVISTQIWEGCQWKFSMDECRKYLLAPIDSCQCGGKDGKRGGMVENNCLTWKIDPNST</sequence>
<feature type="region of interest" description="Disordered" evidence="1">
    <location>
        <begin position="1275"/>
        <end position="1318"/>
    </location>
</feature>
<comment type="caution">
    <text evidence="3">The sequence shown here is derived from an EMBL/GenBank/DDBJ whole genome shotgun (WGS) entry which is preliminary data.</text>
</comment>
<feature type="region of interest" description="Disordered" evidence="1">
    <location>
        <begin position="652"/>
        <end position="673"/>
    </location>
</feature>
<dbReference type="EMBL" id="JAPDHF010000005">
    <property type="protein sequence ID" value="KAJ4017658.1"/>
    <property type="molecule type" value="Genomic_DNA"/>
</dbReference>
<evidence type="ECO:0000313" key="4">
    <source>
        <dbReference type="Proteomes" id="UP001152130"/>
    </source>
</evidence>
<gene>
    <name evidence="3" type="ORF">NW766_003724</name>
</gene>
<feature type="region of interest" description="Disordered" evidence="1">
    <location>
        <begin position="35"/>
        <end position="91"/>
    </location>
</feature>
<evidence type="ECO:0000313" key="3">
    <source>
        <dbReference type="EMBL" id="KAJ4017658.1"/>
    </source>
</evidence>
<reference evidence="3" key="1">
    <citation type="submission" date="2022-10" db="EMBL/GenBank/DDBJ databases">
        <title>Fusarium specimens isolated from Avocado Roots.</title>
        <authorList>
            <person name="Stajich J."/>
            <person name="Roper C."/>
            <person name="Heimlech-Rivalta G."/>
        </authorList>
    </citation>
    <scope>NUCLEOTIDE SEQUENCE</scope>
    <source>
        <strain evidence="3">CF00143</strain>
    </source>
</reference>
<feature type="compositionally biased region" description="Low complexity" evidence="1">
    <location>
        <begin position="1296"/>
        <end position="1308"/>
    </location>
</feature>
<dbReference type="CDD" id="cd23668">
    <property type="entry name" value="GH55_beta13glucanase-like"/>
    <property type="match status" value="1"/>
</dbReference>
<accession>A0A9W8PUS6</accession>
<dbReference type="InterPro" id="IPR024535">
    <property type="entry name" value="RHGA/B-epi-like_pectate_lyase"/>
</dbReference>
<name>A0A9W8PUS6_9HYPO</name>
<dbReference type="PANTHER" id="PTHR33928">
    <property type="entry name" value="POLYGALACTURONASE QRT3"/>
    <property type="match status" value="1"/>
</dbReference>
<organism evidence="3 4">
    <name type="scientific">Fusarium irregulare</name>
    <dbReference type="NCBI Taxonomy" id="2494466"/>
    <lineage>
        <taxon>Eukaryota</taxon>
        <taxon>Fungi</taxon>
        <taxon>Dikarya</taxon>
        <taxon>Ascomycota</taxon>
        <taxon>Pezizomycotina</taxon>
        <taxon>Sordariomycetes</taxon>
        <taxon>Hypocreomycetidae</taxon>
        <taxon>Hypocreales</taxon>
        <taxon>Nectriaceae</taxon>
        <taxon>Fusarium</taxon>
        <taxon>Fusarium incarnatum-equiseti species complex</taxon>
    </lineage>
</organism>
<feature type="compositionally biased region" description="Basic and acidic residues" evidence="1">
    <location>
        <begin position="62"/>
        <end position="76"/>
    </location>
</feature>
<dbReference type="GO" id="GO:0004650">
    <property type="term" value="F:polygalacturonase activity"/>
    <property type="evidence" value="ECO:0007669"/>
    <property type="project" value="InterPro"/>
</dbReference>
<dbReference type="Pfam" id="PF12708">
    <property type="entry name" value="Pect-lyase_RHGA_epim"/>
    <property type="match status" value="2"/>
</dbReference>
<feature type="domain" description="Rhamnogalacturonase A/B/Epimerase-like pectate lyase" evidence="2">
    <location>
        <begin position="691"/>
        <end position="757"/>
    </location>
</feature>
<dbReference type="InterPro" id="IPR039279">
    <property type="entry name" value="QRT3-like"/>
</dbReference>
<dbReference type="InterPro" id="IPR012334">
    <property type="entry name" value="Pectin_lyas_fold"/>
</dbReference>
<proteinExistence type="predicted"/>
<dbReference type="Gene3D" id="2.160.20.10">
    <property type="entry name" value="Single-stranded right-handed beta-helix, Pectin lyase-like"/>
    <property type="match status" value="2"/>
</dbReference>
<evidence type="ECO:0000259" key="2">
    <source>
        <dbReference type="Pfam" id="PF12708"/>
    </source>
</evidence>
<keyword evidence="4" id="KW-1185">Reference proteome</keyword>